<proteinExistence type="predicted"/>
<keyword evidence="2" id="KW-1185">Reference proteome</keyword>
<evidence type="ECO:0008006" key="3">
    <source>
        <dbReference type="Google" id="ProtNLM"/>
    </source>
</evidence>
<gene>
    <name evidence="1" type="ORF">CEXT_168091</name>
</gene>
<evidence type="ECO:0000313" key="2">
    <source>
        <dbReference type="Proteomes" id="UP001054945"/>
    </source>
</evidence>
<protein>
    <recommendedName>
        <fullName evidence="3">Ycf1</fullName>
    </recommendedName>
</protein>
<sequence length="113" mass="12796">MSCMFAILKSTGFQSGRYDPQKGNGTIKSDKNSKAFNKNKEISTLSSSTVRIYICHNLTRTRYWKPGDIVESPVGQSENFPLRLSNLASQPFFSHPYFLSRQGNKEQNGNLKE</sequence>
<evidence type="ECO:0000313" key="1">
    <source>
        <dbReference type="EMBL" id="GIX78275.1"/>
    </source>
</evidence>
<reference evidence="1 2" key="1">
    <citation type="submission" date="2021-06" db="EMBL/GenBank/DDBJ databases">
        <title>Caerostris extrusa draft genome.</title>
        <authorList>
            <person name="Kono N."/>
            <person name="Arakawa K."/>
        </authorList>
    </citation>
    <scope>NUCLEOTIDE SEQUENCE [LARGE SCALE GENOMIC DNA]</scope>
</reference>
<organism evidence="1 2">
    <name type="scientific">Caerostris extrusa</name>
    <name type="common">Bark spider</name>
    <name type="synonym">Caerostris bankana</name>
    <dbReference type="NCBI Taxonomy" id="172846"/>
    <lineage>
        <taxon>Eukaryota</taxon>
        <taxon>Metazoa</taxon>
        <taxon>Ecdysozoa</taxon>
        <taxon>Arthropoda</taxon>
        <taxon>Chelicerata</taxon>
        <taxon>Arachnida</taxon>
        <taxon>Araneae</taxon>
        <taxon>Araneomorphae</taxon>
        <taxon>Entelegynae</taxon>
        <taxon>Araneoidea</taxon>
        <taxon>Araneidae</taxon>
        <taxon>Caerostris</taxon>
    </lineage>
</organism>
<comment type="caution">
    <text evidence="1">The sequence shown here is derived from an EMBL/GenBank/DDBJ whole genome shotgun (WGS) entry which is preliminary data.</text>
</comment>
<name>A0AAV4N368_CAEEX</name>
<dbReference type="Proteomes" id="UP001054945">
    <property type="component" value="Unassembled WGS sequence"/>
</dbReference>
<dbReference type="EMBL" id="BPLR01020397">
    <property type="protein sequence ID" value="GIX78275.1"/>
    <property type="molecule type" value="Genomic_DNA"/>
</dbReference>
<accession>A0AAV4N368</accession>
<dbReference type="AlphaFoldDB" id="A0AAV4N368"/>